<dbReference type="Gene3D" id="1.10.530.40">
    <property type="match status" value="1"/>
</dbReference>
<reference evidence="13" key="1">
    <citation type="submission" date="2020-04" db="EMBL/GenBank/DDBJ databases">
        <authorList>
            <person name="Chiriac C."/>
            <person name="Salcher M."/>
            <person name="Ghai R."/>
            <person name="Kavagutti S V."/>
        </authorList>
    </citation>
    <scope>NUCLEOTIDE SEQUENCE</scope>
</reference>
<dbReference type="InterPro" id="IPR023347">
    <property type="entry name" value="Lysozyme_dom_sf"/>
</dbReference>
<evidence type="ECO:0000256" key="1">
    <source>
        <dbReference type="ARBA" id="ARBA00000632"/>
    </source>
</evidence>
<dbReference type="EMBL" id="LR796213">
    <property type="protein sequence ID" value="CAB4127590.1"/>
    <property type="molecule type" value="Genomic_DNA"/>
</dbReference>
<comment type="similarity">
    <text evidence="10 11">Belongs to the glycosyl hydrolase 24 family.</text>
</comment>
<dbReference type="InterPro" id="IPR034690">
    <property type="entry name" value="Endolysin_T4_type"/>
</dbReference>
<dbReference type="CDD" id="cd00737">
    <property type="entry name" value="lyz_endolysin_autolysin"/>
    <property type="match status" value="1"/>
</dbReference>
<keyword evidence="12" id="KW-1133">Transmembrane helix</keyword>
<keyword evidence="6 10" id="KW-0204">Cytolysis</keyword>
<evidence type="ECO:0000256" key="5">
    <source>
        <dbReference type="ARBA" id="ARBA00022801"/>
    </source>
</evidence>
<feature type="transmembrane region" description="Helical" evidence="12">
    <location>
        <begin position="226"/>
        <end position="242"/>
    </location>
</feature>
<keyword evidence="5 10" id="KW-0378">Hydrolase</keyword>
<keyword evidence="4 10" id="KW-0081">Bacteriolytic enzyme</keyword>
<dbReference type="InterPro" id="IPR002196">
    <property type="entry name" value="Glyco_hydro_24"/>
</dbReference>
<dbReference type="GO" id="GO:0044659">
    <property type="term" value="P:viral release from host cell by cytolysis"/>
    <property type="evidence" value="ECO:0007669"/>
    <property type="project" value="UniProtKB-UniRule"/>
</dbReference>
<keyword evidence="3 10" id="KW-1188">Viral release from host cell</keyword>
<dbReference type="InterPro" id="IPR033907">
    <property type="entry name" value="Endolysin_autolysin"/>
</dbReference>
<organism evidence="13">
    <name type="scientific">uncultured Caudovirales phage</name>
    <dbReference type="NCBI Taxonomy" id="2100421"/>
    <lineage>
        <taxon>Viruses</taxon>
        <taxon>Duplodnaviria</taxon>
        <taxon>Heunggongvirae</taxon>
        <taxon>Uroviricota</taxon>
        <taxon>Caudoviricetes</taxon>
        <taxon>Peduoviridae</taxon>
        <taxon>Maltschvirus</taxon>
        <taxon>Maltschvirus maltsch</taxon>
    </lineage>
</organism>
<evidence type="ECO:0000256" key="11">
    <source>
        <dbReference type="RuleBase" id="RU003788"/>
    </source>
</evidence>
<evidence type="ECO:0000256" key="2">
    <source>
        <dbReference type="ARBA" id="ARBA00022529"/>
    </source>
</evidence>
<dbReference type="InterPro" id="IPR023346">
    <property type="entry name" value="Lysozyme-like_dom_sf"/>
</dbReference>
<evidence type="ECO:0000256" key="6">
    <source>
        <dbReference type="ARBA" id="ARBA00022852"/>
    </source>
</evidence>
<keyword evidence="9 10" id="KW-0326">Glycosidase</keyword>
<dbReference type="GO" id="GO:0003796">
    <property type="term" value="F:lysozyme activity"/>
    <property type="evidence" value="ECO:0007669"/>
    <property type="project" value="UniProtKB-UniRule"/>
</dbReference>
<sequence>MQMSQEGIDALLKKYEGCKLKAYRCPAGICTIGYGHTAAAGAPPPRDGMTITQQQANDTLSRDLRQYETAVEAMVHQPLNQHQFDVLVDFAYNAGIGNLKSSTLLKKVNAAQFDQVPAELMKWTKGGGKVLPGLVKRRQAESAWWISGAPVHISANNEDPTDHEHELRVEPDHVPAPSMANSSQGNAALVTAGLGGLGAAKEIAAQAQDASDTANQLVGLLSNPNFLIMSAVIGLAVAIWYFRKQHMEEHGV</sequence>
<protein>
    <recommendedName>
        <fullName evidence="10">Endolysin</fullName>
        <ecNumber evidence="10">3.2.1.17</ecNumber>
    </recommendedName>
    <alternativeName>
        <fullName evidence="10">Lysis protein</fullName>
    </alternativeName>
    <alternativeName>
        <fullName evidence="10">Lysozyme</fullName>
    </alternativeName>
    <alternativeName>
        <fullName evidence="10">Muramidase</fullName>
    </alternativeName>
</protein>
<accession>A0A6J5L4S9</accession>
<dbReference type="HAMAP" id="MF_04110">
    <property type="entry name" value="ENDOLYSIN_T4"/>
    <property type="match status" value="1"/>
</dbReference>
<proteinExistence type="inferred from homology"/>
<evidence type="ECO:0000313" key="13">
    <source>
        <dbReference type="EMBL" id="CAB4127590.1"/>
    </source>
</evidence>
<dbReference type="GO" id="GO:0042742">
    <property type="term" value="P:defense response to bacterium"/>
    <property type="evidence" value="ECO:0007669"/>
    <property type="project" value="UniProtKB-KW"/>
</dbReference>
<feature type="active site" description="Proton donor/acceptor" evidence="10">
    <location>
        <position position="16"/>
    </location>
</feature>
<dbReference type="GO" id="GO:0030430">
    <property type="term" value="C:host cell cytoplasm"/>
    <property type="evidence" value="ECO:0007669"/>
    <property type="project" value="UniProtKB-SubCell"/>
</dbReference>
<feature type="active site" description="Proton donor/acceptor" evidence="10">
    <location>
        <position position="25"/>
    </location>
</feature>
<keyword evidence="7 10" id="KW-0578">Host cell lysis by virus</keyword>
<dbReference type="EC" id="3.2.1.17" evidence="10"/>
<evidence type="ECO:0000256" key="8">
    <source>
        <dbReference type="ARBA" id="ARBA00023200"/>
    </source>
</evidence>
<comment type="catalytic activity">
    <reaction evidence="1 10 11">
        <text>Hydrolysis of (1-&gt;4)-beta-linkages between N-acetylmuramic acid and N-acetyl-D-glucosamine residues in a peptidoglycan and between N-acetyl-D-glucosamine residues in chitodextrins.</text>
        <dbReference type="EC" id="3.2.1.17"/>
    </reaction>
</comment>
<comment type="function">
    <text evidence="10">Endolysin with lysozyme activity that degrades host peptidoglycans and participates with the holin and spanin proteins in the sequential events which lead to the programmed host cell lysis releasing the mature viral particles. Once the holin has permeabilized the host cell membrane, the endolysin can reach the periplasm and break down the peptidoglycan layer.</text>
</comment>
<dbReference type="GO" id="GO:0009253">
    <property type="term" value="P:peptidoglycan catabolic process"/>
    <property type="evidence" value="ECO:0007669"/>
    <property type="project" value="UniProtKB-UniRule"/>
</dbReference>
<evidence type="ECO:0000256" key="9">
    <source>
        <dbReference type="ARBA" id="ARBA00023295"/>
    </source>
</evidence>
<evidence type="ECO:0000256" key="12">
    <source>
        <dbReference type="SAM" id="Phobius"/>
    </source>
</evidence>
<dbReference type="PANTHER" id="PTHR38107:SF3">
    <property type="entry name" value="LYSOZYME RRRD-RELATED"/>
    <property type="match status" value="1"/>
</dbReference>
<gene>
    <name evidence="13" type="ORF">UFOVP95_29</name>
</gene>
<dbReference type="PANTHER" id="PTHR38107">
    <property type="match status" value="1"/>
</dbReference>
<dbReference type="InterPro" id="IPR051018">
    <property type="entry name" value="Bacteriophage_GH24"/>
</dbReference>
<dbReference type="Pfam" id="PF00959">
    <property type="entry name" value="Phage_lysozyme"/>
    <property type="match status" value="1"/>
</dbReference>
<evidence type="ECO:0000256" key="10">
    <source>
        <dbReference type="HAMAP-Rule" id="MF_04110"/>
    </source>
</evidence>
<evidence type="ECO:0000256" key="3">
    <source>
        <dbReference type="ARBA" id="ARBA00022612"/>
    </source>
</evidence>
<keyword evidence="12" id="KW-0812">Transmembrane</keyword>
<dbReference type="GO" id="GO:0016998">
    <property type="term" value="P:cell wall macromolecule catabolic process"/>
    <property type="evidence" value="ECO:0007669"/>
    <property type="project" value="InterPro"/>
</dbReference>
<keyword evidence="12" id="KW-0472">Membrane</keyword>
<keyword evidence="8 10" id="KW-1035">Host cytoplasm</keyword>
<comment type="subcellular location">
    <subcellularLocation>
        <location evidence="10">Host cytoplasm</location>
    </subcellularLocation>
    <text evidence="10">The endolysin is cytoplasmic, but can reach the periplasmic space with the help of the holins which disrupt the host cell membrane.</text>
</comment>
<dbReference type="SUPFAM" id="SSF53955">
    <property type="entry name" value="Lysozyme-like"/>
    <property type="match status" value="1"/>
</dbReference>
<evidence type="ECO:0000256" key="4">
    <source>
        <dbReference type="ARBA" id="ARBA00022638"/>
    </source>
</evidence>
<name>A0A6J5L4S9_9CAUD</name>
<keyword evidence="2 10" id="KW-0929">Antimicrobial</keyword>
<evidence type="ECO:0000256" key="7">
    <source>
        <dbReference type="ARBA" id="ARBA00023142"/>
    </source>
</evidence>